<dbReference type="OrthoDB" id="5860432at2759"/>
<dbReference type="Proteomes" id="UP000095285">
    <property type="component" value="Unassembled WGS sequence"/>
</dbReference>
<dbReference type="SMART" id="SM00301">
    <property type="entry name" value="DM"/>
    <property type="match status" value="1"/>
</dbReference>
<evidence type="ECO:0000313" key="9">
    <source>
        <dbReference type="WBParaSite" id="EN70_8419"/>
    </source>
</evidence>
<accession>A0A1I7W0U9</accession>
<dbReference type="PROSITE" id="PS50809">
    <property type="entry name" value="DM_2"/>
    <property type="match status" value="1"/>
</dbReference>
<sequence length="451" mass="51831">MNNDYNYCQTIMPSRTLFCRKCEGHGRQVILKGHAGRCPYNNCHCKTCANVMSMRASAIIRRYRSRTSDCSLLLKAVQFQNGNTRLRVFPKFIDDRECVPIPTDCSSNDLASNPSSYLCNPNSTIYPQTNPSAIRFPNKLEVCQPPVEQNIICRFDKTKLNPEMAFIVQKDGSSQNTISNMCNTPIPINQQHKVSDVLIENSVDLTSEKHPRSKQQYYGSEQLNSNWQIQEMNSDLFLNQFENRCTPEFVAKLLNQYANSNTYPMAQLLQQYTLWPSYLHCNNYYSKMHVANCFGQLFDQYLSPHPGFPSIAYQLNSEEAVCWTSQYSRSRDKKTKEKSPKTVDSCKQTSKSKQMWKEQKSRKYKTNNEKPANHGTMAGFNLDGIDCSELDTTKRSLSSQVGNNESFAEMRPRTLQLTAEGMLRLENTRYRQFLADVCSLEARLFNDISKI</sequence>
<dbReference type="PROSITE" id="PS40000">
    <property type="entry name" value="DM_1"/>
    <property type="match status" value="1"/>
</dbReference>
<dbReference type="Pfam" id="PF00751">
    <property type="entry name" value="DM"/>
    <property type="match status" value="1"/>
</dbReference>
<dbReference type="GO" id="GO:0046872">
    <property type="term" value="F:metal ion binding"/>
    <property type="evidence" value="ECO:0007669"/>
    <property type="project" value="UniProtKB-KW"/>
</dbReference>
<keyword evidence="8" id="KW-1185">Reference proteome</keyword>
<evidence type="ECO:0000256" key="4">
    <source>
        <dbReference type="ARBA" id="ARBA00023242"/>
    </source>
</evidence>
<keyword evidence="4 5" id="KW-0539">Nucleus</keyword>
<dbReference type="WBParaSite" id="EN70_8419">
    <property type="protein sequence ID" value="EN70_8419"/>
    <property type="gene ID" value="EN70_8419"/>
</dbReference>
<evidence type="ECO:0000259" key="7">
    <source>
        <dbReference type="PROSITE" id="PS50809"/>
    </source>
</evidence>
<feature type="domain" description="DM" evidence="7">
    <location>
        <begin position="19"/>
        <end position="62"/>
    </location>
</feature>
<keyword evidence="1 5" id="KW-0479">Metal-binding</keyword>
<proteinExistence type="predicted"/>
<dbReference type="GO" id="GO:0043565">
    <property type="term" value="F:sequence-specific DNA binding"/>
    <property type="evidence" value="ECO:0007669"/>
    <property type="project" value="InterPro"/>
</dbReference>
<evidence type="ECO:0000313" key="8">
    <source>
        <dbReference type="Proteomes" id="UP000095285"/>
    </source>
</evidence>
<evidence type="ECO:0000256" key="6">
    <source>
        <dbReference type="SAM" id="MobiDB-lite"/>
    </source>
</evidence>
<evidence type="ECO:0000256" key="1">
    <source>
        <dbReference type="ARBA" id="ARBA00022723"/>
    </source>
</evidence>
<feature type="DNA-binding region" description="DM" evidence="5">
    <location>
        <begin position="19"/>
        <end position="62"/>
    </location>
</feature>
<dbReference type="InterPro" id="IPR036407">
    <property type="entry name" value="DM_DNA-bd_sf"/>
</dbReference>
<gene>
    <name evidence="9" type="primary">LOAG_14193</name>
</gene>
<keyword evidence="3 5" id="KW-0238">DNA-binding</keyword>
<dbReference type="GO" id="GO:0006355">
    <property type="term" value="P:regulation of DNA-templated transcription"/>
    <property type="evidence" value="ECO:0007669"/>
    <property type="project" value="InterPro"/>
</dbReference>
<reference evidence="9" key="2">
    <citation type="submission" date="2016-11" db="UniProtKB">
        <authorList>
            <consortium name="WormBaseParasite"/>
        </authorList>
    </citation>
    <scope>IDENTIFICATION</scope>
</reference>
<dbReference type="Gene3D" id="4.10.1040.10">
    <property type="entry name" value="DM DNA-binding domain"/>
    <property type="match status" value="1"/>
</dbReference>
<dbReference type="InterPro" id="IPR001275">
    <property type="entry name" value="DM_DNA-bd"/>
</dbReference>
<dbReference type="InParanoid" id="A0A1I7W0U9"/>
<evidence type="ECO:0000256" key="3">
    <source>
        <dbReference type="ARBA" id="ARBA00023125"/>
    </source>
</evidence>
<dbReference type="eggNOG" id="KOG3815">
    <property type="taxonomic scope" value="Eukaryota"/>
</dbReference>
<organism evidence="8 9">
    <name type="scientific">Loa loa</name>
    <name type="common">Eye worm</name>
    <name type="synonym">Filaria loa</name>
    <dbReference type="NCBI Taxonomy" id="7209"/>
    <lineage>
        <taxon>Eukaryota</taxon>
        <taxon>Metazoa</taxon>
        <taxon>Ecdysozoa</taxon>
        <taxon>Nematoda</taxon>
        <taxon>Chromadorea</taxon>
        <taxon>Rhabditida</taxon>
        <taxon>Spirurina</taxon>
        <taxon>Spiruromorpha</taxon>
        <taxon>Filarioidea</taxon>
        <taxon>Onchocercidae</taxon>
        <taxon>Loa</taxon>
    </lineage>
</organism>
<dbReference type="GO" id="GO:0005634">
    <property type="term" value="C:nucleus"/>
    <property type="evidence" value="ECO:0007669"/>
    <property type="project" value="UniProtKB-SubCell"/>
</dbReference>
<feature type="region of interest" description="Disordered" evidence="6">
    <location>
        <begin position="333"/>
        <end position="375"/>
    </location>
</feature>
<feature type="compositionally biased region" description="Basic and acidic residues" evidence="6">
    <location>
        <begin position="355"/>
        <end position="372"/>
    </location>
</feature>
<dbReference type="AlphaFoldDB" id="A0A1I7W0U9"/>
<keyword evidence="2 5" id="KW-0862">Zinc</keyword>
<dbReference type="SUPFAM" id="SSF82927">
    <property type="entry name" value="Cysteine-rich DNA binding domain, (DM domain)"/>
    <property type="match status" value="1"/>
</dbReference>
<reference evidence="8" key="1">
    <citation type="submission" date="2012-04" db="EMBL/GenBank/DDBJ databases">
        <title>The Genome Sequence of Loa loa.</title>
        <authorList>
            <consortium name="The Broad Institute Genome Sequencing Platform"/>
            <consortium name="Broad Institute Genome Sequencing Center for Infectious Disease"/>
            <person name="Nutman T.B."/>
            <person name="Fink D.L."/>
            <person name="Russ C."/>
            <person name="Young S."/>
            <person name="Zeng Q."/>
            <person name="Gargeya S."/>
            <person name="Alvarado L."/>
            <person name="Berlin A."/>
            <person name="Chapman S.B."/>
            <person name="Chen Z."/>
            <person name="Freedman E."/>
            <person name="Gellesch M."/>
            <person name="Goldberg J."/>
            <person name="Griggs A."/>
            <person name="Gujja S."/>
            <person name="Heilman E.R."/>
            <person name="Heiman D."/>
            <person name="Howarth C."/>
            <person name="Mehta T."/>
            <person name="Neiman D."/>
            <person name="Pearson M."/>
            <person name="Roberts A."/>
            <person name="Saif S."/>
            <person name="Shea T."/>
            <person name="Shenoy N."/>
            <person name="Sisk P."/>
            <person name="Stolte C."/>
            <person name="Sykes S."/>
            <person name="White J."/>
            <person name="Yandava C."/>
            <person name="Haas B."/>
            <person name="Henn M.R."/>
            <person name="Nusbaum C."/>
            <person name="Birren B."/>
        </authorList>
    </citation>
    <scope>NUCLEOTIDE SEQUENCE [LARGE SCALE GENOMIC DNA]</scope>
</reference>
<name>A0A1I7W0U9_LOALO</name>
<protein>
    <submittedName>
        <fullName evidence="9">DM domain-containing protein</fullName>
    </submittedName>
</protein>
<evidence type="ECO:0000256" key="5">
    <source>
        <dbReference type="PROSITE-ProRule" id="PRU00070"/>
    </source>
</evidence>
<dbReference type="STRING" id="7209.A0A1I7W0U9"/>
<comment type="subcellular location">
    <subcellularLocation>
        <location evidence="5">Nucleus</location>
    </subcellularLocation>
</comment>
<evidence type="ECO:0000256" key="2">
    <source>
        <dbReference type="ARBA" id="ARBA00022833"/>
    </source>
</evidence>